<keyword evidence="4" id="KW-1185">Reference proteome</keyword>
<gene>
    <name evidence="3" type="ORF">Tco_0926582</name>
</gene>
<dbReference type="PROSITE" id="PS50994">
    <property type="entry name" value="INTEGRASE"/>
    <property type="match status" value="1"/>
</dbReference>
<dbReference type="Proteomes" id="UP001151760">
    <property type="component" value="Unassembled WGS sequence"/>
</dbReference>
<reference evidence="3" key="1">
    <citation type="journal article" date="2022" name="Int. J. Mol. Sci.">
        <title>Draft Genome of Tanacetum Coccineum: Genomic Comparison of Closely Related Tanacetum-Family Plants.</title>
        <authorList>
            <person name="Yamashiro T."/>
            <person name="Shiraishi A."/>
            <person name="Nakayama K."/>
            <person name="Satake H."/>
        </authorList>
    </citation>
    <scope>NUCLEOTIDE SEQUENCE</scope>
</reference>
<evidence type="ECO:0000313" key="4">
    <source>
        <dbReference type="Proteomes" id="UP001151760"/>
    </source>
</evidence>
<dbReference type="InterPro" id="IPR001584">
    <property type="entry name" value="Integrase_cat-core"/>
</dbReference>
<comment type="caution">
    <text evidence="3">The sequence shown here is derived from an EMBL/GenBank/DDBJ whole genome shotgun (WGS) entry which is preliminary data.</text>
</comment>
<evidence type="ECO:0000313" key="3">
    <source>
        <dbReference type="EMBL" id="GJT36163.1"/>
    </source>
</evidence>
<keyword evidence="1" id="KW-0175">Coiled coil</keyword>
<dbReference type="Gene3D" id="3.30.420.10">
    <property type="entry name" value="Ribonuclease H-like superfamily/Ribonuclease H"/>
    <property type="match status" value="1"/>
</dbReference>
<protein>
    <submittedName>
        <fullName evidence="3">Reverse transcriptase domain-containing protein</fullName>
    </submittedName>
</protein>
<accession>A0ABQ5DD03</accession>
<dbReference type="GO" id="GO:0003964">
    <property type="term" value="F:RNA-directed DNA polymerase activity"/>
    <property type="evidence" value="ECO:0007669"/>
    <property type="project" value="UniProtKB-KW"/>
</dbReference>
<dbReference type="PANTHER" id="PTHR45835">
    <property type="entry name" value="YALI0A06105P"/>
    <property type="match status" value="1"/>
</dbReference>
<keyword evidence="3" id="KW-0548">Nucleotidyltransferase</keyword>
<dbReference type="SUPFAM" id="SSF53098">
    <property type="entry name" value="Ribonuclease H-like"/>
    <property type="match status" value="1"/>
</dbReference>
<sequence>MTITRSGMTLEAIEELVNRRVEEALAAHEATRNPKRMVEMITCIEENAQIRTSECQPLNFKGTEGVVRLISLYRAPKLIRACMIYGTYQGHPETDMDYRQLQVEFQIDLVPGAVPVARASYRLAPMELQELKVGYLVEPNMKAEIATYVSKCLTCAKGKAEYQKPFGLLVQPVIPIWKWENITMDFVTKLPKTTSGQDTIWVIVDRLTKSAHFLSMKETDSLEKLTRQYLKEVVSRHGVPVSIISNRDSKFTSHFWKSLNEALGTQLDMSTAYHPQTDGQSERTIQTLEDMLRACVIDFGKGWDRHLPLVEFSYNNSYHTSIKAAPFEALYGRKCRSPICWAEVGDAQLTGLEIVHETTEKIIQIKKRIQDARDRKKSYADRRRNPWNWV</sequence>
<reference evidence="3" key="2">
    <citation type="submission" date="2022-01" db="EMBL/GenBank/DDBJ databases">
        <authorList>
            <person name="Yamashiro T."/>
            <person name="Shiraishi A."/>
            <person name="Satake H."/>
            <person name="Nakayama K."/>
        </authorList>
    </citation>
    <scope>NUCLEOTIDE SEQUENCE</scope>
</reference>
<feature type="domain" description="Integrase catalytic" evidence="2">
    <location>
        <begin position="171"/>
        <end position="334"/>
    </location>
</feature>
<organism evidence="3 4">
    <name type="scientific">Tanacetum coccineum</name>
    <dbReference type="NCBI Taxonomy" id="301880"/>
    <lineage>
        <taxon>Eukaryota</taxon>
        <taxon>Viridiplantae</taxon>
        <taxon>Streptophyta</taxon>
        <taxon>Embryophyta</taxon>
        <taxon>Tracheophyta</taxon>
        <taxon>Spermatophyta</taxon>
        <taxon>Magnoliopsida</taxon>
        <taxon>eudicotyledons</taxon>
        <taxon>Gunneridae</taxon>
        <taxon>Pentapetalae</taxon>
        <taxon>asterids</taxon>
        <taxon>campanulids</taxon>
        <taxon>Asterales</taxon>
        <taxon>Asteraceae</taxon>
        <taxon>Asteroideae</taxon>
        <taxon>Anthemideae</taxon>
        <taxon>Anthemidinae</taxon>
        <taxon>Tanacetum</taxon>
    </lineage>
</organism>
<dbReference type="InterPro" id="IPR012337">
    <property type="entry name" value="RNaseH-like_sf"/>
</dbReference>
<dbReference type="InterPro" id="IPR036397">
    <property type="entry name" value="RNaseH_sf"/>
</dbReference>
<proteinExistence type="predicted"/>
<keyword evidence="3" id="KW-0808">Transferase</keyword>
<evidence type="ECO:0000259" key="2">
    <source>
        <dbReference type="PROSITE" id="PS50994"/>
    </source>
</evidence>
<keyword evidence="3" id="KW-0695">RNA-directed DNA polymerase</keyword>
<dbReference type="EMBL" id="BQNB010015113">
    <property type="protein sequence ID" value="GJT36163.1"/>
    <property type="molecule type" value="Genomic_DNA"/>
</dbReference>
<evidence type="ECO:0000256" key="1">
    <source>
        <dbReference type="SAM" id="Coils"/>
    </source>
</evidence>
<name>A0ABQ5DD03_9ASTR</name>
<dbReference type="PANTHER" id="PTHR45835:SF103">
    <property type="entry name" value="RNA-DIRECTED DNA POLYMERASE"/>
    <property type="match status" value="1"/>
</dbReference>
<feature type="coiled-coil region" evidence="1">
    <location>
        <begin position="355"/>
        <end position="382"/>
    </location>
</feature>